<evidence type="ECO:0000313" key="2">
    <source>
        <dbReference type="EMBL" id="CAB4994539.1"/>
    </source>
</evidence>
<evidence type="ECO:0000259" key="1">
    <source>
        <dbReference type="Pfam" id="PF08486"/>
    </source>
</evidence>
<accession>A0A6J7NUS6</accession>
<dbReference type="Pfam" id="PF08486">
    <property type="entry name" value="SpoIID"/>
    <property type="match status" value="1"/>
</dbReference>
<protein>
    <submittedName>
        <fullName evidence="2">Unannotated protein</fullName>
    </submittedName>
</protein>
<feature type="domain" description="Sporulation stage II protein D amidase enhancer LytB N-terminal" evidence="1">
    <location>
        <begin position="191"/>
        <end position="278"/>
    </location>
</feature>
<dbReference type="EMBL" id="CAFBPB010000002">
    <property type="protein sequence ID" value="CAB4994539.1"/>
    <property type="molecule type" value="Genomic_DNA"/>
</dbReference>
<proteinExistence type="predicted"/>
<sequence length="406" mass="43820">MFKSKAALLLLVFALAPLSTAQASTVPASFSFHGSGYGHGVGMSQIGARGMALESATAESILTYYYQGTTIEAVRDAIELRVNVGHLLQSATIKTDTASSEILLFSALDTVTPIARIVPGSQISVSLQGNLIQFLGSNLNLTGSQFILRWSGTRYLPGTASSIFLGIGKTFTQYRYGQLNFTAVRSGKISNIEITNSLNLHDEYLYGIGEMPTSWPAAALQAQVIASRTYALSKAGKIRAICDCDLYATSLDQAFIGYAKEAEPRYGTLWRSAVDSTTVDSVTARTIFYNGKPISAFFFSSSNGFTEAAANVFGTAFPYLNSVPDAWSASAVLNKRYVDWTRSITQKVVAAAFLLPDVQRLRIISESPTGTVTKIQGISSTGKKVTLKGETFRSRCKLPSAWFELL</sequence>
<dbReference type="InterPro" id="IPR013486">
    <property type="entry name" value="SpoIID/LytB"/>
</dbReference>
<dbReference type="InterPro" id="IPR013693">
    <property type="entry name" value="SpoIID/LytB_N"/>
</dbReference>
<dbReference type="AlphaFoldDB" id="A0A6J7NUS6"/>
<organism evidence="2">
    <name type="scientific">freshwater metagenome</name>
    <dbReference type="NCBI Taxonomy" id="449393"/>
    <lineage>
        <taxon>unclassified sequences</taxon>
        <taxon>metagenomes</taxon>
        <taxon>ecological metagenomes</taxon>
    </lineage>
</organism>
<name>A0A6J7NUS6_9ZZZZ</name>
<dbReference type="GO" id="GO:0030435">
    <property type="term" value="P:sporulation resulting in formation of a cellular spore"/>
    <property type="evidence" value="ECO:0007669"/>
    <property type="project" value="InterPro"/>
</dbReference>
<dbReference type="NCBIfam" id="TIGR02669">
    <property type="entry name" value="SpoIID_LytB"/>
    <property type="match status" value="1"/>
</dbReference>
<gene>
    <name evidence="2" type="ORF">UFOPK4049_00033</name>
</gene>
<reference evidence="2" key="1">
    <citation type="submission" date="2020-05" db="EMBL/GenBank/DDBJ databases">
        <authorList>
            <person name="Chiriac C."/>
            <person name="Salcher M."/>
            <person name="Ghai R."/>
            <person name="Kavagutti S V."/>
        </authorList>
    </citation>
    <scope>NUCLEOTIDE SEQUENCE</scope>
</reference>